<organism evidence="2 3">
    <name type="scientific">Alectoria fallacina</name>
    <dbReference type="NCBI Taxonomy" id="1903189"/>
    <lineage>
        <taxon>Eukaryota</taxon>
        <taxon>Fungi</taxon>
        <taxon>Dikarya</taxon>
        <taxon>Ascomycota</taxon>
        <taxon>Pezizomycotina</taxon>
        <taxon>Lecanoromycetes</taxon>
        <taxon>OSLEUM clade</taxon>
        <taxon>Lecanoromycetidae</taxon>
        <taxon>Lecanorales</taxon>
        <taxon>Lecanorineae</taxon>
        <taxon>Parmeliaceae</taxon>
        <taxon>Alectoria</taxon>
    </lineage>
</organism>
<dbReference type="AlphaFoldDB" id="A0A8H3F1M1"/>
<evidence type="ECO:0000256" key="1">
    <source>
        <dbReference type="SAM" id="MobiDB-lite"/>
    </source>
</evidence>
<proteinExistence type="predicted"/>
<name>A0A8H3F1M1_9LECA</name>
<reference evidence="2" key="1">
    <citation type="submission" date="2021-03" db="EMBL/GenBank/DDBJ databases">
        <authorList>
            <person name="Tagirdzhanova G."/>
        </authorList>
    </citation>
    <scope>NUCLEOTIDE SEQUENCE</scope>
</reference>
<evidence type="ECO:0000313" key="3">
    <source>
        <dbReference type="Proteomes" id="UP000664203"/>
    </source>
</evidence>
<keyword evidence="3" id="KW-1185">Reference proteome</keyword>
<protein>
    <submittedName>
        <fullName evidence="2">Uncharacterized protein</fullName>
    </submittedName>
</protein>
<feature type="region of interest" description="Disordered" evidence="1">
    <location>
        <begin position="1"/>
        <end position="20"/>
    </location>
</feature>
<sequence length="217" mass="24184">MNTDPPILLNSQASPRRRPQLKMSTAFATPLGHLVRPEHMLNPKLGFSEQQQQHYLRGCNGLWEIVRTNPEESVLFQKAHRKLVALTIFLMARMKAAQAASRRVAPSPENPIQTLIQQTSGARPIPSWSDFEAGISPFHERAQSSTSDESMLEISFGSFDAKDKLTEENVSVALTFLGCDVKSTTADEIEAVWVLLDVQGGTRRELEEYLHSASRLG</sequence>
<gene>
    <name evidence="2" type="ORF">ALECFALPRED_010711</name>
</gene>
<comment type="caution">
    <text evidence="2">The sequence shown here is derived from an EMBL/GenBank/DDBJ whole genome shotgun (WGS) entry which is preliminary data.</text>
</comment>
<evidence type="ECO:0000313" key="2">
    <source>
        <dbReference type="EMBL" id="CAF9916414.1"/>
    </source>
</evidence>
<dbReference type="OrthoDB" id="10494429at2759"/>
<accession>A0A8H3F1M1</accession>
<dbReference type="Proteomes" id="UP000664203">
    <property type="component" value="Unassembled WGS sequence"/>
</dbReference>
<dbReference type="EMBL" id="CAJPDR010000091">
    <property type="protein sequence ID" value="CAF9916414.1"/>
    <property type="molecule type" value="Genomic_DNA"/>
</dbReference>
<feature type="compositionally biased region" description="Polar residues" evidence="1">
    <location>
        <begin position="1"/>
        <end position="14"/>
    </location>
</feature>